<proteinExistence type="predicted"/>
<dbReference type="SUPFAM" id="SSF52172">
    <property type="entry name" value="CheY-like"/>
    <property type="match status" value="1"/>
</dbReference>
<dbReference type="Proteomes" id="UP001595974">
    <property type="component" value="Unassembled WGS sequence"/>
</dbReference>
<dbReference type="PANTHER" id="PTHR44591">
    <property type="entry name" value="STRESS RESPONSE REGULATOR PROTEIN 1"/>
    <property type="match status" value="1"/>
</dbReference>
<gene>
    <name evidence="4" type="ORF">ACFPTN_11130</name>
</gene>
<name>A0ABW1ARM3_9RHOO</name>
<evidence type="ECO:0000256" key="1">
    <source>
        <dbReference type="ARBA" id="ARBA00022553"/>
    </source>
</evidence>
<keyword evidence="1 2" id="KW-0597">Phosphoprotein</keyword>
<dbReference type="CDD" id="cd17535">
    <property type="entry name" value="REC_NarL-like"/>
    <property type="match status" value="1"/>
</dbReference>
<dbReference type="InterPro" id="IPR011006">
    <property type="entry name" value="CheY-like_superfamily"/>
</dbReference>
<evidence type="ECO:0000313" key="5">
    <source>
        <dbReference type="Proteomes" id="UP001595974"/>
    </source>
</evidence>
<evidence type="ECO:0000259" key="3">
    <source>
        <dbReference type="PROSITE" id="PS50110"/>
    </source>
</evidence>
<feature type="domain" description="Response regulatory" evidence="3">
    <location>
        <begin position="9"/>
        <end position="128"/>
    </location>
</feature>
<keyword evidence="5" id="KW-1185">Reference proteome</keyword>
<comment type="caution">
    <text evidence="4">The sequence shown here is derived from an EMBL/GenBank/DDBJ whole genome shotgun (WGS) entry which is preliminary data.</text>
</comment>
<dbReference type="RefSeq" id="WP_096451637.1">
    <property type="nucleotide sequence ID" value="NZ_JBHSOG010000043.1"/>
</dbReference>
<dbReference type="PANTHER" id="PTHR44591:SF3">
    <property type="entry name" value="RESPONSE REGULATORY DOMAIN-CONTAINING PROTEIN"/>
    <property type="match status" value="1"/>
</dbReference>
<evidence type="ECO:0000313" key="4">
    <source>
        <dbReference type="EMBL" id="MFC5769927.1"/>
    </source>
</evidence>
<dbReference type="PROSITE" id="PS50110">
    <property type="entry name" value="RESPONSE_REGULATORY"/>
    <property type="match status" value="1"/>
</dbReference>
<dbReference type="InterPro" id="IPR050595">
    <property type="entry name" value="Bact_response_regulator"/>
</dbReference>
<organism evidence="4 5">
    <name type="scientific">Thauera sinica</name>
    <dbReference type="NCBI Taxonomy" id="2665146"/>
    <lineage>
        <taxon>Bacteria</taxon>
        <taxon>Pseudomonadati</taxon>
        <taxon>Pseudomonadota</taxon>
        <taxon>Betaproteobacteria</taxon>
        <taxon>Rhodocyclales</taxon>
        <taxon>Zoogloeaceae</taxon>
        <taxon>Thauera</taxon>
    </lineage>
</organism>
<protein>
    <submittedName>
        <fullName evidence="4">Response regulator</fullName>
    </submittedName>
</protein>
<accession>A0ABW1ARM3</accession>
<reference evidence="5" key="1">
    <citation type="journal article" date="2019" name="Int. J. Syst. Evol. Microbiol.">
        <title>The Global Catalogue of Microorganisms (GCM) 10K type strain sequencing project: providing services to taxonomists for standard genome sequencing and annotation.</title>
        <authorList>
            <consortium name="The Broad Institute Genomics Platform"/>
            <consortium name="The Broad Institute Genome Sequencing Center for Infectious Disease"/>
            <person name="Wu L."/>
            <person name="Ma J."/>
        </authorList>
    </citation>
    <scope>NUCLEOTIDE SEQUENCE [LARGE SCALE GENOMIC DNA]</scope>
    <source>
        <strain evidence="5">SHR3</strain>
    </source>
</reference>
<evidence type="ECO:0000256" key="2">
    <source>
        <dbReference type="PROSITE-ProRule" id="PRU00169"/>
    </source>
</evidence>
<dbReference type="Pfam" id="PF00072">
    <property type="entry name" value="Response_reg"/>
    <property type="match status" value="1"/>
</dbReference>
<feature type="modified residue" description="4-aspartylphosphate" evidence="2">
    <location>
        <position position="60"/>
    </location>
</feature>
<dbReference type="SMART" id="SM00448">
    <property type="entry name" value="REC"/>
    <property type="match status" value="1"/>
</dbReference>
<dbReference type="InterPro" id="IPR001789">
    <property type="entry name" value="Sig_transdc_resp-reg_receiver"/>
</dbReference>
<dbReference type="InterPro" id="IPR058245">
    <property type="entry name" value="NreC/VraR/RcsB-like_REC"/>
</dbReference>
<dbReference type="EMBL" id="JBHSOG010000043">
    <property type="protein sequence ID" value="MFC5769927.1"/>
    <property type="molecule type" value="Genomic_DNA"/>
</dbReference>
<dbReference type="Gene3D" id="3.40.50.2300">
    <property type="match status" value="1"/>
</dbReference>
<sequence>MDDARPALRIVLIEDSPKLRALLRGMLGELPGVEVVADADDEHGALARLEQHRADLAIVDLELREGSGMGVLRALQAEPLRFGRPRAVVLSNHGHEAVRARCEKLGVERFFDKSFQMDELLDYIEDAVAGR</sequence>